<keyword evidence="2" id="KW-0812">Transmembrane</keyword>
<organism evidence="3 4">
    <name type="scientific">Streptomyces mexicanus</name>
    <dbReference type="NCBI Taxonomy" id="178566"/>
    <lineage>
        <taxon>Bacteria</taxon>
        <taxon>Bacillati</taxon>
        <taxon>Actinomycetota</taxon>
        <taxon>Actinomycetes</taxon>
        <taxon>Kitasatosporales</taxon>
        <taxon>Streptomycetaceae</taxon>
        <taxon>Streptomyces</taxon>
    </lineage>
</organism>
<gene>
    <name evidence="3" type="ORF">H1R13_07325</name>
</gene>
<feature type="transmembrane region" description="Helical" evidence="2">
    <location>
        <begin position="158"/>
        <end position="179"/>
    </location>
</feature>
<feature type="compositionally biased region" description="Basic and acidic residues" evidence="1">
    <location>
        <begin position="291"/>
        <end position="311"/>
    </location>
</feature>
<sequence length="311" mass="31823">MIVLAAVFAVLGAASNAVGTAFQRKAASAVPSGGGLRLLMALARHPVWLAGICGVLASAMFQALALVNGPMTLVQPLFIMELPFALLVAAPLMRRRLPSAGWWAVAAVVAGLTLVLVSFAPSGSKDQAAMVRWIPALVACLGAMAGAVALARPERSPLLRAAVLAAAAATGNALTAAMLKSASHTLDVQGFAAFLTTWQTYGFAVVGVSSLLLLENALQAGSLAASQPALTIGDATVSLLLGILLFGEEVRTGVWLLPELVGAGFIVWGVLRLIHVVPHAQQTLTGSTTDRPADAADRPADATDRPADATD</sequence>
<feature type="transmembrane region" description="Helical" evidence="2">
    <location>
        <begin position="191"/>
        <end position="214"/>
    </location>
</feature>
<feature type="region of interest" description="Disordered" evidence="1">
    <location>
        <begin position="285"/>
        <end position="311"/>
    </location>
</feature>
<keyword evidence="2" id="KW-1133">Transmembrane helix</keyword>
<proteinExistence type="predicted"/>
<feature type="transmembrane region" description="Helical" evidence="2">
    <location>
        <begin position="100"/>
        <end position="121"/>
    </location>
</feature>
<reference evidence="3 4" key="1">
    <citation type="submission" date="2020-08" db="EMBL/GenBank/DDBJ databases">
        <title>Whole-Genome Sequence of French Clinical Streptomyces mexicanus Strain Q0842.</title>
        <authorList>
            <person name="Boxberger M."/>
            <person name="La Scola B."/>
        </authorList>
    </citation>
    <scope>NUCLEOTIDE SEQUENCE [LARGE SCALE GENOMIC DNA]</scope>
    <source>
        <strain evidence="3 4">Marseille-Q0842</strain>
    </source>
</reference>
<evidence type="ECO:0000313" key="4">
    <source>
        <dbReference type="Proteomes" id="UP000517694"/>
    </source>
</evidence>
<dbReference type="PANTHER" id="PTHR40761:SF1">
    <property type="entry name" value="CONSERVED INTEGRAL MEMBRANE ALANINE VALINE AND LEUCINE RICH PROTEIN-RELATED"/>
    <property type="match status" value="1"/>
</dbReference>
<feature type="transmembrane region" description="Helical" evidence="2">
    <location>
        <begin position="74"/>
        <end position="94"/>
    </location>
</feature>
<dbReference type="PANTHER" id="PTHR40761">
    <property type="entry name" value="CONSERVED INTEGRAL MEMBRANE ALANINE VALINE AND LEUCINE RICH PROTEIN-RELATED"/>
    <property type="match status" value="1"/>
</dbReference>
<evidence type="ECO:0000313" key="3">
    <source>
        <dbReference type="EMBL" id="MBC2864811.1"/>
    </source>
</evidence>
<comment type="caution">
    <text evidence="3">The sequence shown here is derived from an EMBL/GenBank/DDBJ whole genome shotgun (WGS) entry which is preliminary data.</text>
</comment>
<feature type="transmembrane region" description="Helical" evidence="2">
    <location>
        <begin position="47"/>
        <end position="67"/>
    </location>
</feature>
<evidence type="ECO:0000256" key="2">
    <source>
        <dbReference type="SAM" id="Phobius"/>
    </source>
</evidence>
<keyword evidence="2" id="KW-0472">Membrane</keyword>
<dbReference type="NCBIfam" id="NF038012">
    <property type="entry name" value="DMT_1"/>
    <property type="match status" value="1"/>
</dbReference>
<dbReference type="EMBL" id="JACMHY010000002">
    <property type="protein sequence ID" value="MBC2864811.1"/>
    <property type="molecule type" value="Genomic_DNA"/>
</dbReference>
<keyword evidence="4" id="KW-1185">Reference proteome</keyword>
<evidence type="ECO:0000256" key="1">
    <source>
        <dbReference type="SAM" id="MobiDB-lite"/>
    </source>
</evidence>
<feature type="transmembrane region" description="Helical" evidence="2">
    <location>
        <begin position="133"/>
        <end position="152"/>
    </location>
</feature>
<dbReference type="RefSeq" id="WP_185946983.1">
    <property type="nucleotide sequence ID" value="NZ_JACMHY010000002.1"/>
</dbReference>
<dbReference type="AlphaFoldDB" id="A0A7X1HXF9"/>
<dbReference type="Proteomes" id="UP000517694">
    <property type="component" value="Unassembled WGS sequence"/>
</dbReference>
<feature type="transmembrane region" description="Helical" evidence="2">
    <location>
        <begin position="254"/>
        <end position="274"/>
    </location>
</feature>
<name>A0A7X1HXF9_9ACTN</name>
<feature type="transmembrane region" description="Helical" evidence="2">
    <location>
        <begin position="226"/>
        <end position="247"/>
    </location>
</feature>
<protein>
    <submittedName>
        <fullName evidence="3">DMT family transporter</fullName>
    </submittedName>
</protein>
<accession>A0A7X1HXF9</accession>